<evidence type="ECO:0000313" key="3">
    <source>
        <dbReference type="Proteomes" id="UP000772618"/>
    </source>
</evidence>
<feature type="transmembrane region" description="Helical" evidence="1">
    <location>
        <begin position="92"/>
        <end position="110"/>
    </location>
</feature>
<keyword evidence="1" id="KW-1133">Transmembrane helix</keyword>
<proteinExistence type="predicted"/>
<accession>A0ABS5W050</accession>
<dbReference type="RefSeq" id="WP_254157973.1">
    <property type="nucleotide sequence ID" value="NZ_JAHESD010000145.1"/>
</dbReference>
<feature type="transmembrane region" description="Helical" evidence="1">
    <location>
        <begin position="61"/>
        <end position="80"/>
    </location>
</feature>
<feature type="transmembrane region" description="Helical" evidence="1">
    <location>
        <begin position="7"/>
        <end position="28"/>
    </location>
</feature>
<evidence type="ECO:0000313" key="2">
    <source>
        <dbReference type="EMBL" id="MBT1706544.1"/>
    </source>
</evidence>
<name>A0ABS5W050_9BACT</name>
<dbReference type="Proteomes" id="UP000772618">
    <property type="component" value="Unassembled WGS sequence"/>
</dbReference>
<organism evidence="2 3">
    <name type="scientific">Chryseosolibacter indicus</name>
    <dbReference type="NCBI Taxonomy" id="2782351"/>
    <lineage>
        <taxon>Bacteria</taxon>
        <taxon>Pseudomonadati</taxon>
        <taxon>Bacteroidota</taxon>
        <taxon>Cytophagia</taxon>
        <taxon>Cytophagales</taxon>
        <taxon>Chryseotaleaceae</taxon>
        <taxon>Chryseosolibacter</taxon>
    </lineage>
</organism>
<keyword evidence="3" id="KW-1185">Reference proteome</keyword>
<keyword evidence="1" id="KW-0472">Membrane</keyword>
<keyword evidence="1" id="KW-0812">Transmembrane</keyword>
<sequence length="116" mass="13703">METTIKIETILTGIAAFLLLTFLVIMPIDISDFYADKETYVMVHGLNTNEKNWEWQYLDRWVYLGLLSIVGLIIITLRLIKKDNKTIKKINWTFLVFFFGLTIIGFYNWMKTGFDH</sequence>
<comment type="caution">
    <text evidence="2">The sequence shown here is derived from an EMBL/GenBank/DDBJ whole genome shotgun (WGS) entry which is preliminary data.</text>
</comment>
<protein>
    <submittedName>
        <fullName evidence="2">Uncharacterized protein</fullName>
    </submittedName>
</protein>
<dbReference type="EMBL" id="JAHESD010000145">
    <property type="protein sequence ID" value="MBT1706544.1"/>
    <property type="molecule type" value="Genomic_DNA"/>
</dbReference>
<gene>
    <name evidence="2" type="ORF">KK060_24940</name>
</gene>
<reference evidence="2 3" key="1">
    <citation type="submission" date="2021-05" db="EMBL/GenBank/DDBJ databases">
        <title>A Polyphasic approach of four new species of the genus Ohtaekwangia: Ohtaekwangia histidinii sp. nov., Ohtaekwangia cretensis sp. nov., Ohtaekwangia indiensis sp. nov., Ohtaekwangia reichenbachii sp. nov. from diverse environment.</title>
        <authorList>
            <person name="Octaviana S."/>
        </authorList>
    </citation>
    <scope>NUCLEOTIDE SEQUENCE [LARGE SCALE GENOMIC DNA]</scope>
    <source>
        <strain evidence="2 3">PWU20</strain>
    </source>
</reference>
<evidence type="ECO:0000256" key="1">
    <source>
        <dbReference type="SAM" id="Phobius"/>
    </source>
</evidence>